<organism evidence="1 2">
    <name type="scientific">Algoriphagus kandeliae</name>
    <dbReference type="NCBI Taxonomy" id="2562278"/>
    <lineage>
        <taxon>Bacteria</taxon>
        <taxon>Pseudomonadati</taxon>
        <taxon>Bacteroidota</taxon>
        <taxon>Cytophagia</taxon>
        <taxon>Cytophagales</taxon>
        <taxon>Cyclobacteriaceae</taxon>
        <taxon>Algoriphagus</taxon>
    </lineage>
</organism>
<dbReference type="EMBL" id="SPSB01000001">
    <property type="protein sequence ID" value="TFV97777.1"/>
    <property type="molecule type" value="Genomic_DNA"/>
</dbReference>
<dbReference type="AlphaFoldDB" id="A0A4Y9QZY2"/>
<evidence type="ECO:0000313" key="2">
    <source>
        <dbReference type="Proteomes" id="UP000297647"/>
    </source>
</evidence>
<reference evidence="1 2" key="1">
    <citation type="submission" date="2019-03" db="EMBL/GenBank/DDBJ databases">
        <title>Algoriphagus sp. nov, a new strain isolated from root system soil of mangrove plant Kandelia.</title>
        <authorList>
            <person name="Yin Q."/>
            <person name="Wang K."/>
            <person name="Song Z."/>
        </authorList>
    </citation>
    <scope>NUCLEOTIDE SEQUENCE [LARGE SCALE GENOMIC DNA]</scope>
    <source>
        <strain evidence="1 2">XY-J91</strain>
    </source>
</reference>
<proteinExistence type="predicted"/>
<keyword evidence="2" id="KW-1185">Reference proteome</keyword>
<dbReference type="OrthoDB" id="857501at2"/>
<dbReference type="RefSeq" id="WP_135071056.1">
    <property type="nucleotide sequence ID" value="NZ_SPSB01000001.1"/>
</dbReference>
<protein>
    <submittedName>
        <fullName evidence="1">Uncharacterized protein</fullName>
    </submittedName>
</protein>
<comment type="caution">
    <text evidence="1">The sequence shown here is derived from an EMBL/GenBank/DDBJ whole genome shotgun (WGS) entry which is preliminary data.</text>
</comment>
<sequence>MFSFSLHIFLPSGYLSKFEFNPLEFMLAFFFRILSSIVICFLPFQPGFSENKSITSIEETYSSVIIRESTIDIQVRANEHLYVFSKSGGILEKVKIGMDVIYFSQEKLSEVGSAAWKRLKNGDVQIFTSNHGKHQVWTIYGSGRLKMETLVKENSDSSELSFEFAKSQLTRLRWIGEEQTEKVLAYPQVESEVELPIQSNDIDYVVFEFESVELKVTPESKPVGLVMEDSDLASMKFERKVMDQSSNLSEESPNLQSQKIPDFSEKSSLILWFDFN</sequence>
<dbReference type="Proteomes" id="UP000297647">
    <property type="component" value="Unassembled WGS sequence"/>
</dbReference>
<gene>
    <name evidence="1" type="ORF">E4S40_03820</name>
</gene>
<name>A0A4Y9QZY2_9BACT</name>
<accession>A0A4Y9QZY2</accession>
<evidence type="ECO:0000313" key="1">
    <source>
        <dbReference type="EMBL" id="TFV97777.1"/>
    </source>
</evidence>